<evidence type="ECO:0000313" key="2">
    <source>
        <dbReference type="Proteomes" id="UP001390339"/>
    </source>
</evidence>
<accession>A0ABR2J6Z8</accession>
<protein>
    <submittedName>
        <fullName evidence="1">Uncharacterized protein</fullName>
    </submittedName>
</protein>
<dbReference type="Proteomes" id="UP001390339">
    <property type="component" value="Unassembled WGS sequence"/>
</dbReference>
<sequence>MVWHSPSRVRKKSIGFVASYFGFKDAQAADGMADGSLQRQTQFESTVPDIVVADPENPNSTKACSYAAVI</sequence>
<proteinExistence type="predicted"/>
<name>A0ABR2J6Z8_9PEZI</name>
<gene>
    <name evidence="1" type="ORF">PGQ11_004074</name>
</gene>
<organism evidence="1 2">
    <name type="scientific">Apiospora arundinis</name>
    <dbReference type="NCBI Taxonomy" id="335852"/>
    <lineage>
        <taxon>Eukaryota</taxon>
        <taxon>Fungi</taxon>
        <taxon>Dikarya</taxon>
        <taxon>Ascomycota</taxon>
        <taxon>Pezizomycotina</taxon>
        <taxon>Sordariomycetes</taxon>
        <taxon>Xylariomycetidae</taxon>
        <taxon>Amphisphaeriales</taxon>
        <taxon>Apiosporaceae</taxon>
        <taxon>Apiospora</taxon>
    </lineage>
</organism>
<reference evidence="1 2" key="1">
    <citation type="journal article" date="2024" name="IMA Fungus">
        <title>Apiospora arundinis, a panoply of carbohydrate-active enzymes and secondary metabolites.</title>
        <authorList>
            <person name="Sorensen T."/>
            <person name="Petersen C."/>
            <person name="Muurmann A.T."/>
            <person name="Christiansen J.V."/>
            <person name="Brundto M.L."/>
            <person name="Overgaard C.K."/>
            <person name="Boysen A.T."/>
            <person name="Wollenberg R.D."/>
            <person name="Larsen T.O."/>
            <person name="Sorensen J.L."/>
            <person name="Nielsen K.L."/>
            <person name="Sondergaard T.E."/>
        </authorList>
    </citation>
    <scope>NUCLEOTIDE SEQUENCE [LARGE SCALE GENOMIC DNA]</scope>
    <source>
        <strain evidence="1 2">AAU 773</strain>
    </source>
</reference>
<dbReference type="EMBL" id="JAPCWZ010000003">
    <property type="protein sequence ID" value="KAK8873560.1"/>
    <property type="molecule type" value="Genomic_DNA"/>
</dbReference>
<keyword evidence="2" id="KW-1185">Reference proteome</keyword>
<evidence type="ECO:0000313" key="1">
    <source>
        <dbReference type="EMBL" id="KAK8873560.1"/>
    </source>
</evidence>
<comment type="caution">
    <text evidence="1">The sequence shown here is derived from an EMBL/GenBank/DDBJ whole genome shotgun (WGS) entry which is preliminary data.</text>
</comment>